<reference evidence="2 3" key="1">
    <citation type="journal article" date="2019" name="Int. J. Syst. Evol. Microbiol.">
        <title>The Global Catalogue of Microorganisms (GCM) 10K type strain sequencing project: providing services to taxonomists for standard genome sequencing and annotation.</title>
        <authorList>
            <consortium name="The Broad Institute Genomics Platform"/>
            <consortium name="The Broad Institute Genome Sequencing Center for Infectious Disease"/>
            <person name="Wu L."/>
            <person name="Ma J."/>
        </authorList>
    </citation>
    <scope>NUCLEOTIDE SEQUENCE [LARGE SCALE GENOMIC DNA]</scope>
    <source>
        <strain evidence="2 3">JCM 5052</strain>
    </source>
</reference>
<protein>
    <recommendedName>
        <fullName evidence="4">ATP-grasp domain-containing protein</fullName>
    </recommendedName>
</protein>
<proteinExistence type="predicted"/>
<dbReference type="EMBL" id="BAAABZ010000005">
    <property type="protein sequence ID" value="GAA0510184.1"/>
    <property type="molecule type" value="Genomic_DNA"/>
</dbReference>
<evidence type="ECO:0000313" key="2">
    <source>
        <dbReference type="EMBL" id="GAA0510184.1"/>
    </source>
</evidence>
<name>A0ABN1C2F3_9ACTN</name>
<comment type="caution">
    <text evidence="2">The sequence shown here is derived from an EMBL/GenBank/DDBJ whole genome shotgun (WGS) entry which is preliminary data.</text>
</comment>
<organism evidence="2 3">
    <name type="scientific">Streptomyces mordarskii</name>
    <dbReference type="NCBI Taxonomy" id="1226758"/>
    <lineage>
        <taxon>Bacteria</taxon>
        <taxon>Bacillati</taxon>
        <taxon>Actinomycetota</taxon>
        <taxon>Actinomycetes</taxon>
        <taxon>Kitasatosporales</taxon>
        <taxon>Streptomycetaceae</taxon>
        <taxon>Streptomyces</taxon>
    </lineage>
</organism>
<evidence type="ECO:0000256" key="1">
    <source>
        <dbReference type="SAM" id="MobiDB-lite"/>
    </source>
</evidence>
<evidence type="ECO:0000313" key="3">
    <source>
        <dbReference type="Proteomes" id="UP001501576"/>
    </source>
</evidence>
<sequence length="151" mass="16239">MLIAEHADRLAGEGGFLFPRAEPELPRRLASKQGLHELCAKHGVPTPEGAFPDTYADVKAFAASTRFPVVAKNREAFERRKKPAVGGTSRTEGPRELKELGPCLRGSDGELARADARGHAAQVHTGRLEHRRTAARAHPAGLLPCDGRPAP</sequence>
<accession>A0ABN1C2F3</accession>
<dbReference type="SUPFAM" id="SSF56059">
    <property type="entry name" value="Glutathione synthetase ATP-binding domain-like"/>
    <property type="match status" value="1"/>
</dbReference>
<evidence type="ECO:0008006" key="4">
    <source>
        <dbReference type="Google" id="ProtNLM"/>
    </source>
</evidence>
<feature type="region of interest" description="Disordered" evidence="1">
    <location>
        <begin position="80"/>
        <end position="105"/>
    </location>
</feature>
<dbReference type="Proteomes" id="UP001501576">
    <property type="component" value="Unassembled WGS sequence"/>
</dbReference>
<keyword evidence="3" id="KW-1185">Reference proteome</keyword>
<gene>
    <name evidence="2" type="ORF">GCM10010390_11090</name>
</gene>